<reference evidence="5" key="1">
    <citation type="submission" date="2020-07" db="EMBL/GenBank/DDBJ databases">
        <title>Severe corrosion of carbon steel in oil field produced water can be linked to methanogenic archaea containing a special type of NiFe hydrogenase.</title>
        <authorList>
            <person name="Lahme S."/>
            <person name="Mand J."/>
            <person name="Longwell J."/>
            <person name="Smith R."/>
            <person name="Enning D."/>
        </authorList>
    </citation>
    <scope>NUCLEOTIDE SEQUENCE</scope>
    <source>
        <strain evidence="5">MIC098Bin6</strain>
    </source>
</reference>
<keyword evidence="2" id="KW-0902">Two-component regulatory system</keyword>
<dbReference type="InterPro" id="IPR011006">
    <property type="entry name" value="CheY-like_superfamily"/>
</dbReference>
<proteinExistence type="predicted"/>
<comment type="caution">
    <text evidence="3">Lacks conserved residue(s) required for the propagation of feature annotation.</text>
</comment>
<gene>
    <name evidence="5" type="ORF">H0S81_01285</name>
</gene>
<feature type="non-terminal residue" evidence="5">
    <location>
        <position position="1"/>
    </location>
</feature>
<feature type="domain" description="Response regulatory" evidence="4">
    <location>
        <begin position="1"/>
        <end position="59"/>
    </location>
</feature>
<accession>A0A931CW80</accession>
<dbReference type="SUPFAM" id="SSF52172">
    <property type="entry name" value="CheY-like"/>
    <property type="match status" value="1"/>
</dbReference>
<keyword evidence="1" id="KW-0597">Phosphoprotein</keyword>
<evidence type="ECO:0000313" key="5">
    <source>
        <dbReference type="EMBL" id="MBG0778551.1"/>
    </source>
</evidence>
<evidence type="ECO:0000256" key="2">
    <source>
        <dbReference type="ARBA" id="ARBA00023012"/>
    </source>
</evidence>
<comment type="caution">
    <text evidence="5">The sequence shown here is derived from an EMBL/GenBank/DDBJ whole genome shotgun (WGS) entry which is preliminary data.</text>
</comment>
<dbReference type="AlphaFoldDB" id="A0A931CW80"/>
<dbReference type="PROSITE" id="PS50110">
    <property type="entry name" value="RESPONSE_REGULATORY"/>
    <property type="match status" value="1"/>
</dbReference>
<dbReference type="GO" id="GO:0000160">
    <property type="term" value="P:phosphorelay signal transduction system"/>
    <property type="evidence" value="ECO:0007669"/>
    <property type="project" value="UniProtKB-KW"/>
</dbReference>
<name>A0A931CW80_9BACT</name>
<dbReference type="PANTHER" id="PTHR45339">
    <property type="entry name" value="HYBRID SIGNAL TRANSDUCTION HISTIDINE KINASE J"/>
    <property type="match status" value="1"/>
</dbReference>
<dbReference type="Gene3D" id="3.40.50.2300">
    <property type="match status" value="1"/>
</dbReference>
<dbReference type="InterPro" id="IPR001789">
    <property type="entry name" value="Sig_transdc_resp-reg_receiver"/>
</dbReference>
<dbReference type="PANTHER" id="PTHR45339:SF1">
    <property type="entry name" value="HYBRID SIGNAL TRANSDUCTION HISTIDINE KINASE J"/>
    <property type="match status" value="1"/>
</dbReference>
<dbReference type="Proteomes" id="UP000706172">
    <property type="component" value="Unassembled WGS sequence"/>
</dbReference>
<evidence type="ECO:0000313" key="6">
    <source>
        <dbReference type="Proteomes" id="UP000706172"/>
    </source>
</evidence>
<dbReference type="EMBL" id="JACCQK010000048">
    <property type="protein sequence ID" value="MBG0778551.1"/>
    <property type="molecule type" value="Genomic_DNA"/>
</dbReference>
<evidence type="ECO:0000259" key="4">
    <source>
        <dbReference type="PROSITE" id="PS50110"/>
    </source>
</evidence>
<sequence>LSATRILKQNETTQHIMVVALTANAMPGDKEKILEAGCHDYISKPFHLHEFLEKIKEYLPENSV</sequence>
<organism evidence="5 6">
    <name type="scientific">Desulfotignum balticum</name>
    <dbReference type="NCBI Taxonomy" id="115781"/>
    <lineage>
        <taxon>Bacteria</taxon>
        <taxon>Pseudomonadati</taxon>
        <taxon>Thermodesulfobacteriota</taxon>
        <taxon>Desulfobacteria</taxon>
        <taxon>Desulfobacterales</taxon>
        <taxon>Desulfobacteraceae</taxon>
        <taxon>Desulfotignum</taxon>
    </lineage>
</organism>
<evidence type="ECO:0000256" key="3">
    <source>
        <dbReference type="PROSITE-ProRule" id="PRU00169"/>
    </source>
</evidence>
<protein>
    <submittedName>
        <fullName evidence="5">Response regulator</fullName>
    </submittedName>
</protein>
<dbReference type="Pfam" id="PF00072">
    <property type="entry name" value="Response_reg"/>
    <property type="match status" value="1"/>
</dbReference>
<evidence type="ECO:0000256" key="1">
    <source>
        <dbReference type="ARBA" id="ARBA00022553"/>
    </source>
</evidence>